<keyword evidence="6 8" id="KW-0472">Membrane</keyword>
<dbReference type="PRINTS" id="PR00783">
    <property type="entry name" value="MINTRINSICP"/>
</dbReference>
<feature type="transmembrane region" description="Helical" evidence="8">
    <location>
        <begin position="181"/>
        <end position="205"/>
    </location>
</feature>
<gene>
    <name evidence="9" type="ORF">ACFFIT_11770</name>
</gene>
<feature type="transmembrane region" description="Helical" evidence="8">
    <location>
        <begin position="87"/>
        <end position="109"/>
    </location>
</feature>
<comment type="similarity">
    <text evidence="2 7">Belongs to the MIP/aquaporin (TC 1.A.8) family.</text>
</comment>
<feature type="transmembrane region" description="Helical" evidence="8">
    <location>
        <begin position="148"/>
        <end position="169"/>
    </location>
</feature>
<feature type="transmembrane region" description="Helical" evidence="8">
    <location>
        <begin position="236"/>
        <end position="257"/>
    </location>
</feature>
<evidence type="ECO:0000256" key="4">
    <source>
        <dbReference type="ARBA" id="ARBA00022692"/>
    </source>
</evidence>
<evidence type="ECO:0000256" key="8">
    <source>
        <dbReference type="SAM" id="Phobius"/>
    </source>
</evidence>
<sequence length="267" mass="28600">MENKLPQLGGQCVAEALGTLLFLFLGIGSVAALKLTSAEFGQWEISIIWGFSVALAIYLTSGVSGAHLNPAVTVCLWMFGRCEGKKVIPFIISQMIGAFLGAALVYLLYANLLQDFVSSYPALPATDKPVILEVASIFSTYPHPKITWLQAFQVELVTTAILMCLIFALTDEGNGLPRGALAPLLIGILIAVIGASIGPLTGFAMNPARDFGPKLFTYLVARDPIVFIGNESVPYFWIPIIAPIVGALIGASIYRFAIKTNLPKHVS</sequence>
<dbReference type="Gene3D" id="1.20.1080.10">
    <property type="entry name" value="Glycerol uptake facilitator protein"/>
    <property type="match status" value="1"/>
</dbReference>
<evidence type="ECO:0000256" key="5">
    <source>
        <dbReference type="ARBA" id="ARBA00022989"/>
    </source>
</evidence>
<dbReference type="Pfam" id="PF00230">
    <property type="entry name" value="MIP"/>
    <property type="match status" value="1"/>
</dbReference>
<protein>
    <submittedName>
        <fullName evidence="9">MIP/aquaporin family protein</fullName>
    </submittedName>
</protein>
<comment type="caution">
    <text evidence="9">The sequence shown here is derived from an EMBL/GenBank/DDBJ whole genome shotgun (WGS) entry which is preliminary data.</text>
</comment>
<evidence type="ECO:0000256" key="1">
    <source>
        <dbReference type="ARBA" id="ARBA00004141"/>
    </source>
</evidence>
<name>A0ABV6CCN4_9GAMM</name>
<dbReference type="EMBL" id="JBHLXE010000108">
    <property type="protein sequence ID" value="MFC0180749.1"/>
    <property type="molecule type" value="Genomic_DNA"/>
</dbReference>
<feature type="transmembrane region" description="Helical" evidence="8">
    <location>
        <begin position="45"/>
        <end position="66"/>
    </location>
</feature>
<evidence type="ECO:0000256" key="6">
    <source>
        <dbReference type="ARBA" id="ARBA00023136"/>
    </source>
</evidence>
<dbReference type="RefSeq" id="WP_385877878.1">
    <property type="nucleotide sequence ID" value="NZ_JBHLXE010000108.1"/>
</dbReference>
<dbReference type="PANTHER" id="PTHR43829">
    <property type="entry name" value="AQUAPORIN OR AQUAGLYCEROPORIN RELATED"/>
    <property type="match status" value="1"/>
</dbReference>
<evidence type="ECO:0000313" key="9">
    <source>
        <dbReference type="EMBL" id="MFC0180749.1"/>
    </source>
</evidence>
<dbReference type="NCBIfam" id="TIGR00861">
    <property type="entry name" value="MIP"/>
    <property type="match status" value="1"/>
</dbReference>
<dbReference type="Proteomes" id="UP001589758">
    <property type="component" value="Unassembled WGS sequence"/>
</dbReference>
<dbReference type="SUPFAM" id="SSF81338">
    <property type="entry name" value="Aquaporin-like"/>
    <property type="match status" value="1"/>
</dbReference>
<comment type="subcellular location">
    <subcellularLocation>
        <location evidence="1">Membrane</location>
        <topology evidence="1">Multi-pass membrane protein</topology>
    </subcellularLocation>
</comment>
<keyword evidence="4 7" id="KW-0812">Transmembrane</keyword>
<evidence type="ECO:0000313" key="10">
    <source>
        <dbReference type="Proteomes" id="UP001589758"/>
    </source>
</evidence>
<dbReference type="PANTHER" id="PTHR43829:SF9">
    <property type="entry name" value="AQUAPORIN-9"/>
    <property type="match status" value="1"/>
</dbReference>
<organism evidence="9 10">
    <name type="scientific">Thorsellia kenyensis</name>
    <dbReference type="NCBI Taxonomy" id="1549888"/>
    <lineage>
        <taxon>Bacteria</taxon>
        <taxon>Pseudomonadati</taxon>
        <taxon>Pseudomonadota</taxon>
        <taxon>Gammaproteobacteria</taxon>
        <taxon>Enterobacterales</taxon>
        <taxon>Thorselliaceae</taxon>
        <taxon>Thorsellia</taxon>
    </lineage>
</organism>
<keyword evidence="3 7" id="KW-0813">Transport</keyword>
<dbReference type="CDD" id="cd00333">
    <property type="entry name" value="MIP"/>
    <property type="match status" value="1"/>
</dbReference>
<evidence type="ECO:0000256" key="7">
    <source>
        <dbReference type="RuleBase" id="RU000477"/>
    </source>
</evidence>
<evidence type="ECO:0000256" key="2">
    <source>
        <dbReference type="ARBA" id="ARBA00006175"/>
    </source>
</evidence>
<evidence type="ECO:0000256" key="3">
    <source>
        <dbReference type="ARBA" id="ARBA00022448"/>
    </source>
</evidence>
<reference evidence="9 10" key="1">
    <citation type="submission" date="2024-09" db="EMBL/GenBank/DDBJ databases">
        <authorList>
            <person name="Sun Q."/>
            <person name="Mori K."/>
        </authorList>
    </citation>
    <scope>NUCLEOTIDE SEQUENCE [LARGE SCALE GENOMIC DNA]</scope>
    <source>
        <strain evidence="9 10">CCM 8545</strain>
    </source>
</reference>
<accession>A0ABV6CCN4</accession>
<proteinExistence type="inferred from homology"/>
<dbReference type="InterPro" id="IPR050363">
    <property type="entry name" value="MIP/Aquaporin"/>
</dbReference>
<keyword evidence="5 8" id="KW-1133">Transmembrane helix</keyword>
<feature type="transmembrane region" description="Helical" evidence="8">
    <location>
        <begin position="12"/>
        <end position="33"/>
    </location>
</feature>
<dbReference type="InterPro" id="IPR000425">
    <property type="entry name" value="MIP"/>
</dbReference>
<dbReference type="InterPro" id="IPR023271">
    <property type="entry name" value="Aquaporin-like"/>
</dbReference>
<keyword evidence="10" id="KW-1185">Reference proteome</keyword>